<reference evidence="11 12" key="1">
    <citation type="submission" date="2022-12" db="EMBL/GenBank/DDBJ databases">
        <title>Chromosome-level genome of Tegillarca granosa.</title>
        <authorList>
            <person name="Kim J."/>
        </authorList>
    </citation>
    <scope>NUCLEOTIDE SEQUENCE [LARGE SCALE GENOMIC DNA]</scope>
    <source>
        <strain evidence="11">Teg-2019</strain>
        <tissue evidence="11">Adductor muscle</tissue>
    </source>
</reference>
<dbReference type="InterPro" id="IPR050185">
    <property type="entry name" value="Ub_carboxyl-term_hydrolase"/>
</dbReference>
<feature type="compositionally biased region" description="Acidic residues" evidence="8">
    <location>
        <begin position="639"/>
        <end position="652"/>
    </location>
</feature>
<dbReference type="Gene3D" id="3.30.2230.10">
    <property type="entry name" value="DUSP-like"/>
    <property type="match status" value="1"/>
</dbReference>
<dbReference type="SMART" id="SM00695">
    <property type="entry name" value="DUSP"/>
    <property type="match status" value="1"/>
</dbReference>
<name>A0ABQ9E6Z6_TEGGR</name>
<keyword evidence="6" id="KW-0378">Hydrolase</keyword>
<evidence type="ECO:0000256" key="8">
    <source>
        <dbReference type="SAM" id="MobiDB-lite"/>
    </source>
</evidence>
<dbReference type="Pfam" id="PF14836">
    <property type="entry name" value="Ubiquitin_3"/>
    <property type="match status" value="1"/>
</dbReference>
<evidence type="ECO:0000313" key="12">
    <source>
        <dbReference type="Proteomes" id="UP001217089"/>
    </source>
</evidence>
<proteinExistence type="inferred from homology"/>
<keyword evidence="7" id="KW-0788">Thiol protease</keyword>
<dbReference type="Pfam" id="PF00443">
    <property type="entry name" value="UCH"/>
    <property type="match status" value="1"/>
</dbReference>
<evidence type="ECO:0000259" key="9">
    <source>
        <dbReference type="PROSITE" id="PS50235"/>
    </source>
</evidence>
<comment type="catalytic activity">
    <reaction evidence="1">
        <text>Thiol-dependent hydrolysis of ester, thioester, amide, peptide and isopeptide bonds formed by the C-terminal Gly of ubiquitin (a 76-residue protein attached to proteins as an intracellular targeting signal).</text>
        <dbReference type="EC" id="3.4.19.12"/>
    </reaction>
</comment>
<protein>
    <recommendedName>
        <fullName evidence="3">ubiquitinyl hydrolase 1</fullName>
        <ecNumber evidence="3">3.4.19.12</ecNumber>
    </recommendedName>
</protein>
<dbReference type="PROSITE" id="PS00972">
    <property type="entry name" value="USP_1"/>
    <property type="match status" value="1"/>
</dbReference>
<gene>
    <name evidence="11" type="ORF">KUTeg_020106</name>
</gene>
<evidence type="ECO:0000259" key="10">
    <source>
        <dbReference type="PROSITE" id="PS51283"/>
    </source>
</evidence>
<dbReference type="Proteomes" id="UP001217089">
    <property type="component" value="Unassembled WGS sequence"/>
</dbReference>
<evidence type="ECO:0000256" key="5">
    <source>
        <dbReference type="ARBA" id="ARBA00022786"/>
    </source>
</evidence>
<sequence length="820" mass="94143">MSSSKMAEGGVTVDLNDETNKVPDYEKQKNIINELSKKQLENGDTWYLVDTKWYKQWKKYVGFDSWDASTVGEEEAFPGPVDNTSLFQVEDDKITNKLKEHLIDELDYMLFPAEAWDKFVAWYGVVAGQEPIARKVIEQGMFVKHCKVEVYLMDLKLCENSKLDNFITKQFSRAATVDDLEKEMRNVFEISDEKEVRIWNKYMSSTYEHLSKKESTLQDAGLYQGQVIVIEQKNDDGTWPRQAKSTSSYSSTSTSTQSSSRSSYDSGYGGSSYGSNYYNGGYEPGRGSAAPGICGLSNLGNTCFMNSALQCMSNVPKLMEYMTSDKWVDEVNEDNPLGMRGEIARSFAELIKTIWSGRYSYTVPRNFKVAVGRFAPQFSGYQQQDAQELMAFLLDGLHEDLNRIRKKPYIELKDADNRPDPEVALEAWTNYTKRNDSVIVDIFHGLLKSTVNCPQCSKISVTFDPFCYLSLPLPVKKERQLEIFWVPLDPVKKPIQFKLTVPKVGRVYDLCIALSSYVGVESNKMVVSDVYNHRFHKVFSPDESLSHIMDRDDIFIYEVPISSADDPDTIVVPIYMREKRSKNNNSSYQMSSYQLFGQPLLLPVPKKSCTYQVLYNSLLQRIARYVQVPKETDNWWVDDKDENMENGEDDKSEEQSNGEENSEKTEVIVNGETTDEMDTSQDASLHDNNRLNCESNDTENSTEQQQCNGDKVDDEQQKQVKKQPPLLFKFTLVNAYGSTELDYKMENNGKPLSLHSRSYIAVDWHPKAKDRFYDDRAAEEFEQHESMKQKVQKRQVIQLDDCLELFTRQEKLGENDLCFV</sequence>
<dbReference type="SUPFAM" id="SSF143791">
    <property type="entry name" value="DUSP-like"/>
    <property type="match status" value="1"/>
</dbReference>
<feature type="compositionally biased region" description="Low complexity" evidence="8">
    <location>
        <begin position="245"/>
        <end position="266"/>
    </location>
</feature>
<dbReference type="InterPro" id="IPR035927">
    <property type="entry name" value="DUSP-like_sf"/>
</dbReference>
<dbReference type="PROSITE" id="PS51283">
    <property type="entry name" value="DUSP"/>
    <property type="match status" value="1"/>
</dbReference>
<dbReference type="SUPFAM" id="SSF54001">
    <property type="entry name" value="Cysteine proteinases"/>
    <property type="match status" value="1"/>
</dbReference>
<evidence type="ECO:0000256" key="3">
    <source>
        <dbReference type="ARBA" id="ARBA00012759"/>
    </source>
</evidence>
<dbReference type="PANTHER" id="PTHR21646">
    <property type="entry name" value="UBIQUITIN CARBOXYL-TERMINAL HYDROLASE"/>
    <property type="match status" value="1"/>
</dbReference>
<dbReference type="Pfam" id="PF06337">
    <property type="entry name" value="DUSP"/>
    <property type="match status" value="1"/>
</dbReference>
<evidence type="ECO:0000256" key="2">
    <source>
        <dbReference type="ARBA" id="ARBA00009085"/>
    </source>
</evidence>
<keyword evidence="12" id="KW-1185">Reference proteome</keyword>
<comment type="similarity">
    <text evidence="2">Belongs to the peptidase C19 family.</text>
</comment>
<dbReference type="InterPro" id="IPR001394">
    <property type="entry name" value="Peptidase_C19_UCH"/>
</dbReference>
<keyword evidence="4" id="KW-0645">Protease</keyword>
<feature type="compositionally biased region" description="Polar residues" evidence="8">
    <location>
        <begin position="690"/>
        <end position="708"/>
    </location>
</feature>
<evidence type="ECO:0000256" key="1">
    <source>
        <dbReference type="ARBA" id="ARBA00000707"/>
    </source>
</evidence>
<keyword evidence="5" id="KW-0833">Ubl conjugation pathway</keyword>
<feature type="domain" description="DUSP" evidence="10">
    <location>
        <begin position="23"/>
        <end position="137"/>
    </location>
</feature>
<dbReference type="InterPro" id="IPR018200">
    <property type="entry name" value="USP_CS"/>
</dbReference>
<evidence type="ECO:0000313" key="11">
    <source>
        <dbReference type="EMBL" id="KAJ8301119.1"/>
    </source>
</evidence>
<comment type="caution">
    <text evidence="11">The sequence shown here is derived from an EMBL/GenBank/DDBJ whole genome shotgun (WGS) entry which is preliminary data.</text>
</comment>
<dbReference type="InterPro" id="IPR006615">
    <property type="entry name" value="Pept_C19_DUSP"/>
</dbReference>
<dbReference type="InterPro" id="IPR028889">
    <property type="entry name" value="USP"/>
</dbReference>
<accession>A0ABQ9E6Z6</accession>
<dbReference type="PROSITE" id="PS50235">
    <property type="entry name" value="USP_3"/>
    <property type="match status" value="1"/>
</dbReference>
<feature type="region of interest" description="Disordered" evidence="8">
    <location>
        <begin position="637"/>
        <end position="720"/>
    </location>
</feature>
<feature type="domain" description="USP" evidence="9">
    <location>
        <begin position="294"/>
        <end position="820"/>
    </location>
</feature>
<dbReference type="EMBL" id="JARBDR010000918">
    <property type="protein sequence ID" value="KAJ8301119.1"/>
    <property type="molecule type" value="Genomic_DNA"/>
</dbReference>
<dbReference type="Gene3D" id="3.90.70.10">
    <property type="entry name" value="Cysteine proteinases"/>
    <property type="match status" value="1"/>
</dbReference>
<dbReference type="Gene3D" id="3.10.20.90">
    <property type="entry name" value="Phosphatidylinositol 3-kinase Catalytic Subunit, Chain A, domain 1"/>
    <property type="match status" value="1"/>
</dbReference>
<dbReference type="InterPro" id="IPR038765">
    <property type="entry name" value="Papain-like_cys_pep_sf"/>
</dbReference>
<evidence type="ECO:0000256" key="6">
    <source>
        <dbReference type="ARBA" id="ARBA00022801"/>
    </source>
</evidence>
<evidence type="ECO:0000256" key="4">
    <source>
        <dbReference type="ARBA" id="ARBA00022670"/>
    </source>
</evidence>
<organism evidence="11 12">
    <name type="scientific">Tegillarca granosa</name>
    <name type="common">Malaysian cockle</name>
    <name type="synonym">Anadara granosa</name>
    <dbReference type="NCBI Taxonomy" id="220873"/>
    <lineage>
        <taxon>Eukaryota</taxon>
        <taxon>Metazoa</taxon>
        <taxon>Spiralia</taxon>
        <taxon>Lophotrochozoa</taxon>
        <taxon>Mollusca</taxon>
        <taxon>Bivalvia</taxon>
        <taxon>Autobranchia</taxon>
        <taxon>Pteriomorphia</taxon>
        <taxon>Arcoida</taxon>
        <taxon>Arcoidea</taxon>
        <taxon>Arcidae</taxon>
        <taxon>Tegillarca</taxon>
    </lineage>
</organism>
<evidence type="ECO:0000256" key="7">
    <source>
        <dbReference type="ARBA" id="ARBA00022807"/>
    </source>
</evidence>
<dbReference type="EC" id="3.4.19.12" evidence="3"/>
<feature type="region of interest" description="Disordered" evidence="8">
    <location>
        <begin position="234"/>
        <end position="268"/>
    </location>
</feature>
<dbReference type="PANTHER" id="PTHR21646:SF24">
    <property type="entry name" value="UBIQUITIN CARBOXYL-TERMINAL HYDROLASE"/>
    <property type="match status" value="1"/>
</dbReference>
<dbReference type="InterPro" id="IPR028135">
    <property type="entry name" value="Ub_USP-typ"/>
</dbReference>